<dbReference type="EMBL" id="JAAOLE020000001">
    <property type="protein sequence ID" value="NVI48688.1"/>
    <property type="molecule type" value="Genomic_DNA"/>
</dbReference>
<reference evidence="4" key="3">
    <citation type="submission" date="2024-03" db="EMBL/GenBank/DDBJ databases">
        <authorList>
            <person name="Bromfield E.S.P."/>
            <person name="Cloutier S."/>
        </authorList>
    </citation>
    <scope>NUCLEOTIDE SEQUENCE</scope>
    <source>
        <strain evidence="4">5S5</strain>
    </source>
</reference>
<keyword evidence="2" id="KW-0732">Signal</keyword>
<name>A0A974A503_9BRAD</name>
<dbReference type="Proteomes" id="UP001432046">
    <property type="component" value="Chromosome"/>
</dbReference>
<evidence type="ECO:0000313" key="4">
    <source>
        <dbReference type="EMBL" id="WXC78651.1"/>
    </source>
</evidence>
<protein>
    <recommendedName>
        <fullName evidence="6">Type VI secretion system VasI, EvfG, VC_A0118</fullName>
    </recommendedName>
</protein>
<reference evidence="4" key="2">
    <citation type="journal article" date="2021" name="Int. J. Syst. Evol. Microbiol.">
        <title>Bradyrhizobium septentrionale sp. nov. (sv. septentrionale) and Bradyrhizobium quebecense sp. nov. (sv. septentrionale) associated with legumes native to Canada possess rearranged symbiosis genes and numerous insertion sequences.</title>
        <authorList>
            <person name="Bromfield E.S.P."/>
            <person name="Cloutier S."/>
        </authorList>
    </citation>
    <scope>NUCLEOTIDE SEQUENCE</scope>
    <source>
        <strain evidence="4">5S5</strain>
    </source>
</reference>
<feature type="signal peptide" evidence="2">
    <location>
        <begin position="1"/>
        <end position="23"/>
    </location>
</feature>
<evidence type="ECO:0000313" key="3">
    <source>
        <dbReference type="EMBL" id="NVI48688.1"/>
    </source>
</evidence>
<reference evidence="3" key="1">
    <citation type="submission" date="2020-06" db="EMBL/GenBank/DDBJ databases">
        <title>Whole Genome Sequence of Bradyrhizobium sp. Strain 1S1.</title>
        <authorList>
            <person name="Bromfield E.S.P."/>
            <person name="Cloutier S."/>
        </authorList>
    </citation>
    <scope>NUCLEOTIDE SEQUENCE [LARGE SCALE GENOMIC DNA]</scope>
    <source>
        <strain evidence="3">1S1</strain>
    </source>
</reference>
<proteinExistence type="predicted"/>
<evidence type="ECO:0000256" key="1">
    <source>
        <dbReference type="SAM" id="MobiDB-lite"/>
    </source>
</evidence>
<dbReference type="AlphaFoldDB" id="A0A974A503"/>
<feature type="chain" id="PRO_5037422745" description="Type VI secretion system VasI, EvfG, VC_A0118" evidence="2">
    <location>
        <begin position="24"/>
        <end position="204"/>
    </location>
</feature>
<evidence type="ECO:0008006" key="6">
    <source>
        <dbReference type="Google" id="ProtNLM"/>
    </source>
</evidence>
<sequence>MRGAATRVVAGIMLLGGVSWAQAADDRRIAQLRACPEGMECPEKSPRTSAPRPANPTGNWIVSLTTSPVDYSPVATATTSSRDAAGGAGMTLSIRCHGGRSELIVAGPGVSGRGDDYAISYRVNDDQTLQIAAAVPASGTGVAFGGDVVRLLQSLPGNGGLNIHLTSRKGPALDAVFPLGGLDAVRVKIAAACKWPQPIAKPNG</sequence>
<feature type="region of interest" description="Disordered" evidence="1">
    <location>
        <begin position="38"/>
        <end position="57"/>
    </location>
</feature>
<accession>A0A974A503</accession>
<evidence type="ECO:0000256" key="2">
    <source>
        <dbReference type="SAM" id="SignalP"/>
    </source>
</evidence>
<evidence type="ECO:0000313" key="5">
    <source>
        <dbReference type="Proteomes" id="UP001432046"/>
    </source>
</evidence>
<dbReference type="EMBL" id="CP147711">
    <property type="protein sequence ID" value="WXC78651.1"/>
    <property type="molecule type" value="Genomic_DNA"/>
</dbReference>
<gene>
    <name evidence="3" type="ORF">HAP48_038720</name>
    <name evidence="4" type="ORF">WDK88_35590</name>
</gene>
<organism evidence="3">
    <name type="scientific">Bradyrhizobium septentrionale</name>
    <dbReference type="NCBI Taxonomy" id="1404411"/>
    <lineage>
        <taxon>Bacteria</taxon>
        <taxon>Pseudomonadati</taxon>
        <taxon>Pseudomonadota</taxon>
        <taxon>Alphaproteobacteria</taxon>
        <taxon>Hyphomicrobiales</taxon>
        <taxon>Nitrobacteraceae</taxon>
        <taxon>Bradyrhizobium</taxon>
    </lineage>
</organism>
<keyword evidence="5" id="KW-1185">Reference proteome</keyword>